<name>A0A4C1VJ89_EUMVA</name>
<comment type="caution">
    <text evidence="1">The sequence shown here is derived from an EMBL/GenBank/DDBJ whole genome shotgun (WGS) entry which is preliminary data.</text>
</comment>
<reference evidence="1 2" key="1">
    <citation type="journal article" date="2019" name="Commun. Biol.">
        <title>The bagworm genome reveals a unique fibroin gene that provides high tensile strength.</title>
        <authorList>
            <person name="Kono N."/>
            <person name="Nakamura H."/>
            <person name="Ohtoshi R."/>
            <person name="Tomita M."/>
            <person name="Numata K."/>
            <person name="Arakawa K."/>
        </authorList>
    </citation>
    <scope>NUCLEOTIDE SEQUENCE [LARGE SCALE GENOMIC DNA]</scope>
</reference>
<evidence type="ECO:0000313" key="1">
    <source>
        <dbReference type="EMBL" id="GBP37765.1"/>
    </source>
</evidence>
<accession>A0A4C1VJ89</accession>
<gene>
    <name evidence="1" type="ORF">EVAR_29967_1</name>
</gene>
<dbReference type="Proteomes" id="UP000299102">
    <property type="component" value="Unassembled WGS sequence"/>
</dbReference>
<dbReference type="AlphaFoldDB" id="A0A4C1VJ89"/>
<evidence type="ECO:0000313" key="2">
    <source>
        <dbReference type="Proteomes" id="UP000299102"/>
    </source>
</evidence>
<proteinExistence type="predicted"/>
<dbReference type="EMBL" id="BGZK01000338">
    <property type="protein sequence ID" value="GBP37765.1"/>
    <property type="molecule type" value="Genomic_DNA"/>
</dbReference>
<keyword evidence="2" id="KW-1185">Reference proteome</keyword>
<organism evidence="1 2">
    <name type="scientific">Eumeta variegata</name>
    <name type="common">Bagworm moth</name>
    <name type="synonym">Eumeta japonica</name>
    <dbReference type="NCBI Taxonomy" id="151549"/>
    <lineage>
        <taxon>Eukaryota</taxon>
        <taxon>Metazoa</taxon>
        <taxon>Ecdysozoa</taxon>
        <taxon>Arthropoda</taxon>
        <taxon>Hexapoda</taxon>
        <taxon>Insecta</taxon>
        <taxon>Pterygota</taxon>
        <taxon>Neoptera</taxon>
        <taxon>Endopterygota</taxon>
        <taxon>Lepidoptera</taxon>
        <taxon>Glossata</taxon>
        <taxon>Ditrysia</taxon>
        <taxon>Tineoidea</taxon>
        <taxon>Psychidae</taxon>
        <taxon>Oiketicinae</taxon>
        <taxon>Eumeta</taxon>
    </lineage>
</organism>
<protein>
    <submittedName>
        <fullName evidence="1">Uncharacterized protein</fullName>
    </submittedName>
</protein>
<sequence>MVSQLSRARRTSAQQATEVIDRWKSKLKKNSSESYNKPLVKLAVPLPEASRADERFHPLFPAGRARYENLTAANSDDMFERGAPYGMAHGHVARWTGNADLFSV</sequence>